<feature type="non-terminal residue" evidence="1">
    <location>
        <position position="1"/>
    </location>
</feature>
<protein>
    <submittedName>
        <fullName evidence="1">Uncharacterized protein</fullName>
    </submittedName>
</protein>
<organism evidence="1 2">
    <name type="scientific">Trifolium medium</name>
    <dbReference type="NCBI Taxonomy" id="97028"/>
    <lineage>
        <taxon>Eukaryota</taxon>
        <taxon>Viridiplantae</taxon>
        <taxon>Streptophyta</taxon>
        <taxon>Embryophyta</taxon>
        <taxon>Tracheophyta</taxon>
        <taxon>Spermatophyta</taxon>
        <taxon>Magnoliopsida</taxon>
        <taxon>eudicotyledons</taxon>
        <taxon>Gunneridae</taxon>
        <taxon>Pentapetalae</taxon>
        <taxon>rosids</taxon>
        <taxon>fabids</taxon>
        <taxon>Fabales</taxon>
        <taxon>Fabaceae</taxon>
        <taxon>Papilionoideae</taxon>
        <taxon>50 kb inversion clade</taxon>
        <taxon>NPAAA clade</taxon>
        <taxon>Hologalegina</taxon>
        <taxon>IRL clade</taxon>
        <taxon>Trifolieae</taxon>
        <taxon>Trifolium</taxon>
    </lineage>
</organism>
<comment type="caution">
    <text evidence="1">The sequence shown here is derived from an EMBL/GenBank/DDBJ whole genome shotgun (WGS) entry which is preliminary data.</text>
</comment>
<sequence length="39" mass="4352">LFAKLEVFSDVDLLTHASHPEGVRDLLRNDAQYGNLLPS</sequence>
<evidence type="ECO:0000313" key="1">
    <source>
        <dbReference type="EMBL" id="MCI67127.1"/>
    </source>
</evidence>
<proteinExistence type="predicted"/>
<dbReference type="AlphaFoldDB" id="A0A392U2Z3"/>
<accession>A0A392U2Z3</accession>
<name>A0A392U2Z3_9FABA</name>
<dbReference type="Proteomes" id="UP000265520">
    <property type="component" value="Unassembled WGS sequence"/>
</dbReference>
<dbReference type="EMBL" id="LXQA010709650">
    <property type="protein sequence ID" value="MCI67127.1"/>
    <property type="molecule type" value="Genomic_DNA"/>
</dbReference>
<reference evidence="1 2" key="1">
    <citation type="journal article" date="2018" name="Front. Plant Sci.">
        <title>Red Clover (Trifolium pratense) and Zigzag Clover (T. medium) - A Picture of Genomic Similarities and Differences.</title>
        <authorList>
            <person name="Dluhosova J."/>
            <person name="Istvanek J."/>
            <person name="Nedelnik J."/>
            <person name="Repkova J."/>
        </authorList>
    </citation>
    <scope>NUCLEOTIDE SEQUENCE [LARGE SCALE GENOMIC DNA]</scope>
    <source>
        <strain evidence="2">cv. 10/8</strain>
        <tissue evidence="1">Leaf</tissue>
    </source>
</reference>
<evidence type="ECO:0000313" key="2">
    <source>
        <dbReference type="Proteomes" id="UP000265520"/>
    </source>
</evidence>
<keyword evidence="2" id="KW-1185">Reference proteome</keyword>